<dbReference type="EMBL" id="FOZM01000005">
    <property type="protein sequence ID" value="SFS22329.1"/>
    <property type="molecule type" value="Genomic_DNA"/>
</dbReference>
<dbReference type="RefSeq" id="WP_090210656.1">
    <property type="nucleotide sequence ID" value="NZ_FOZM01000005.1"/>
</dbReference>
<organism evidence="2 3">
    <name type="scientific">Yoonia litorea</name>
    <dbReference type="NCBI Taxonomy" id="1123755"/>
    <lineage>
        <taxon>Bacteria</taxon>
        <taxon>Pseudomonadati</taxon>
        <taxon>Pseudomonadota</taxon>
        <taxon>Alphaproteobacteria</taxon>
        <taxon>Rhodobacterales</taxon>
        <taxon>Paracoccaceae</taxon>
        <taxon>Yoonia</taxon>
    </lineage>
</organism>
<evidence type="ECO:0008006" key="4">
    <source>
        <dbReference type="Google" id="ProtNLM"/>
    </source>
</evidence>
<dbReference type="PROSITE" id="PS51257">
    <property type="entry name" value="PROKAR_LIPOPROTEIN"/>
    <property type="match status" value="1"/>
</dbReference>
<keyword evidence="1" id="KW-0732">Signal</keyword>
<name>A0A1I6N305_9RHOB</name>
<reference evidence="2 3" key="1">
    <citation type="submission" date="2016-10" db="EMBL/GenBank/DDBJ databases">
        <authorList>
            <person name="de Groot N.N."/>
        </authorList>
    </citation>
    <scope>NUCLEOTIDE SEQUENCE [LARGE SCALE GENOMIC DNA]</scope>
    <source>
        <strain evidence="2 3">DSM 29433</strain>
    </source>
</reference>
<proteinExistence type="predicted"/>
<sequence>MRLRRLIWCLSPSVIAACSAASGPEVTTNSGFITNLPEQVLTMVAPNQDLNRVRIDPADGCYVYEYAGPVETTYLPLRTVRGRPICTQLPDTTETG</sequence>
<evidence type="ECO:0000313" key="3">
    <source>
        <dbReference type="Proteomes" id="UP000198926"/>
    </source>
</evidence>
<evidence type="ECO:0000313" key="2">
    <source>
        <dbReference type="EMBL" id="SFS22329.1"/>
    </source>
</evidence>
<dbReference type="OrthoDB" id="7659063at2"/>
<dbReference type="Proteomes" id="UP000198926">
    <property type="component" value="Unassembled WGS sequence"/>
</dbReference>
<dbReference type="AlphaFoldDB" id="A0A1I6N305"/>
<feature type="signal peptide" evidence="1">
    <location>
        <begin position="1"/>
        <end position="16"/>
    </location>
</feature>
<accession>A0A1I6N305</accession>
<gene>
    <name evidence="2" type="ORF">SAMN05444714_3245</name>
</gene>
<evidence type="ECO:0000256" key="1">
    <source>
        <dbReference type="SAM" id="SignalP"/>
    </source>
</evidence>
<protein>
    <recommendedName>
        <fullName evidence="4">SmpA / OmlA family protein</fullName>
    </recommendedName>
</protein>
<dbReference type="STRING" id="1123755.SAMN05444714_3245"/>
<keyword evidence="3" id="KW-1185">Reference proteome</keyword>
<feature type="chain" id="PRO_5011442365" description="SmpA / OmlA family protein" evidence="1">
    <location>
        <begin position="17"/>
        <end position="96"/>
    </location>
</feature>